<evidence type="ECO:0000313" key="2">
    <source>
        <dbReference type="Proteomes" id="UP000091857"/>
    </source>
</evidence>
<protein>
    <submittedName>
        <fullName evidence="1">Uncharacterized protein</fullName>
    </submittedName>
</protein>
<organism evidence="1 2">
    <name type="scientific">Manihot esculenta</name>
    <name type="common">Cassava</name>
    <name type="synonym">Jatropha manihot</name>
    <dbReference type="NCBI Taxonomy" id="3983"/>
    <lineage>
        <taxon>Eukaryota</taxon>
        <taxon>Viridiplantae</taxon>
        <taxon>Streptophyta</taxon>
        <taxon>Embryophyta</taxon>
        <taxon>Tracheophyta</taxon>
        <taxon>Spermatophyta</taxon>
        <taxon>Magnoliopsida</taxon>
        <taxon>eudicotyledons</taxon>
        <taxon>Gunneridae</taxon>
        <taxon>Pentapetalae</taxon>
        <taxon>rosids</taxon>
        <taxon>fabids</taxon>
        <taxon>Malpighiales</taxon>
        <taxon>Euphorbiaceae</taxon>
        <taxon>Crotonoideae</taxon>
        <taxon>Manihoteae</taxon>
        <taxon>Manihot</taxon>
    </lineage>
</organism>
<keyword evidence="2" id="KW-1185">Reference proteome</keyword>
<gene>
    <name evidence="1" type="ORF">MANES_08G161100v8</name>
</gene>
<evidence type="ECO:0000313" key="1">
    <source>
        <dbReference type="EMBL" id="KAG8649943.1"/>
    </source>
</evidence>
<accession>A0ACB7HDM2</accession>
<name>A0ACB7HDM2_MANES</name>
<dbReference type="Proteomes" id="UP000091857">
    <property type="component" value="Chromosome 8"/>
</dbReference>
<comment type="caution">
    <text evidence="1">The sequence shown here is derived from an EMBL/GenBank/DDBJ whole genome shotgun (WGS) entry which is preliminary data.</text>
</comment>
<reference evidence="2" key="1">
    <citation type="journal article" date="2016" name="Nat. Biotechnol.">
        <title>Sequencing wild and cultivated cassava and related species reveals extensive interspecific hybridization and genetic diversity.</title>
        <authorList>
            <person name="Bredeson J.V."/>
            <person name="Lyons J.B."/>
            <person name="Prochnik S.E."/>
            <person name="Wu G.A."/>
            <person name="Ha C.M."/>
            <person name="Edsinger-Gonzales E."/>
            <person name="Grimwood J."/>
            <person name="Schmutz J."/>
            <person name="Rabbi I.Y."/>
            <person name="Egesi C."/>
            <person name="Nauluvula P."/>
            <person name="Lebot V."/>
            <person name="Ndunguru J."/>
            <person name="Mkamilo G."/>
            <person name="Bart R.S."/>
            <person name="Setter T.L."/>
            <person name="Gleadow R.M."/>
            <person name="Kulakow P."/>
            <person name="Ferguson M.E."/>
            <person name="Rounsley S."/>
            <person name="Rokhsar D.S."/>
        </authorList>
    </citation>
    <scope>NUCLEOTIDE SEQUENCE [LARGE SCALE GENOMIC DNA]</scope>
    <source>
        <strain evidence="2">cv. AM560-2</strain>
    </source>
</reference>
<dbReference type="EMBL" id="CM004394">
    <property type="protein sequence ID" value="KAG8649943.1"/>
    <property type="molecule type" value="Genomic_DNA"/>
</dbReference>
<proteinExistence type="predicted"/>
<sequence length="1641" mass="178849">MAAARRGRSVEELYNATEVIGAPKITSVLRGSSRMQGPVEETERDIEKNMLPSQSEKILGKPSMRRKVHMRVDSGTCNVCSAPCSSCMHLKLACMGSKGNEFSDETCHESATSQNSVDEDDHSFKNRAYDSLQHISSEASNLLSVNFHDSSSENVESKASIRCSDMVDASVESEMLPKLSLGGAVAADQLFLKPQSILDRVTSSNKNESSNVLEGRDDNISCVSRANDASIAVIHHNKIVDRKDLSFSSASVSSLGSEGSGSGKAPTLPKSELLETPSNDSCAGSSSLKVQSRCLSITNGTHLEEDRKLDTSMVASQLAEGTGKTLILPKSELLETPSNDAYASSSSMKVQSRCLSSAADGTHFEEDTKFDSSKVSSPLLEGTGKVLMFPKPELLDTPSNNVYAGSISPKVQSRYLSSTTNGTQLEEDTEFDTSKVSSKVCTEVEECTKKDSGDQLDGGYKCSNQVEQGQKSNESVELPAVQERALQSVSGDESDESEIVEHDVKVCDICGDAGREDLLAICSKCSDGAEHTYCMREMLQKVPEGDWLCEECKLAEETEIQKQDAEGKRINKASAQISGKRHVEITEVASASKRQALEGSFGSPKSSSPSRTAALSRDGSFKGLDKGKVKPARQTSFVTHSSVDTPETARFSIGPRVQSPKGTLLKSNSFSALNSKPKVKLVDDVPQKQKGTREGRSVDIKEGTARMISKSMSFRSMNPGRSNATDSKVKMLSSKFSQAQDLKVLRQVKEQNTAESKSLSKSDRPMGGSVITSSSTSVPKVSQKLTPRGDSVSVSSTSNNKDSNTSQSDGKLGSLSRSTSSIARKGAETPVTSVRSLPANGISSAVVEQKLNQVSPKDEPSWSSWIAERPCNNVDENLQDGLSRSRESSNQSEKTRESSVSRPRPTMMAGPKNVTCQKCKEIGHATECCTVVSPQASVIDTSAARIGREDMGKDGMLKAAIEVVMLKKPGIFRKKRKSDQSDGMSSSNVDATSEIASHDQFSVSNKMRNMISDEVTDEGQANLGISSSENYKQININNEKQFNVHSTNAVFPFKAGELGSTIPSTVKSSHSLAATPHFSKMLTIPDHEFIWQGAFEVHRGGKLLDLYGVFQAHLSTCASPKVLEVVNQFPEKIMVDEVPRLSTWPRQFHDNGTKEDNIALYFFAKDIESYEKSYKNLLDNMIKRDLALKGYFDGVEFLIFPSTQLPENSQRWNMLFFLWGVFRGRRSNCSDSLNKLVIPSSVVPLDMNSPCKPFTSLNGDFDKKASQSNSEKQDGRLDSNSLSENTASNAFLCSENRCASPLKEAATLPECRVDTEHKSFLQATGTSTGYKNIEEKQSHENTSCVREDSSSFKVFQVGDLGADVNGSVVEEKMVDRMDTDRDEAKVEKDLNEDSLMMDAEASSGRDLNVKGPDCWQSNSRKRSYLDLSETAPQTSSSIGQKMPWDTVDEESIKKLKTSFCEQHGSSSMRGGNSLSDCFASQVSSSSIEERSCDTAADEKIILEDIGTTERYFFPVDSRRVKELGGNSMPWKEHSSNDEDKFHDGVPNLELALGAETKPPNKGILPFFVGMVEKNNTQNKTPDNATDKEEEDGVSASLSLSLSFPFSDKEQTVKPVSKTEQLLPGRHHVNTSLLLFGGFSDK</sequence>